<protein>
    <submittedName>
        <fullName evidence="2">Uncharacterized protein</fullName>
    </submittedName>
</protein>
<comment type="caution">
    <text evidence="2">The sequence shown here is derived from an EMBL/GenBank/DDBJ whole genome shotgun (WGS) entry which is preliminary data.</text>
</comment>
<dbReference type="OMA" id="AWNLIYA"/>
<name>A0A103XBD4_CYNCS</name>
<evidence type="ECO:0000256" key="1">
    <source>
        <dbReference type="SAM" id="MobiDB-lite"/>
    </source>
</evidence>
<feature type="region of interest" description="Disordered" evidence="1">
    <location>
        <begin position="146"/>
        <end position="178"/>
    </location>
</feature>
<dbReference type="EMBL" id="LEKV01006049">
    <property type="protein sequence ID" value="KVH87568.1"/>
    <property type="molecule type" value="Genomic_DNA"/>
</dbReference>
<dbReference type="Proteomes" id="UP000243975">
    <property type="component" value="Unassembled WGS sequence"/>
</dbReference>
<reference evidence="2 3" key="1">
    <citation type="journal article" date="2016" name="Sci. Rep.">
        <title>The genome sequence of the outbreeding globe artichoke constructed de novo incorporating a phase-aware low-pass sequencing strategy of F1 progeny.</title>
        <authorList>
            <person name="Scaglione D."/>
            <person name="Reyes-Chin-Wo S."/>
            <person name="Acquadro A."/>
            <person name="Froenicke L."/>
            <person name="Portis E."/>
            <person name="Beitel C."/>
            <person name="Tirone M."/>
            <person name="Mauro R."/>
            <person name="Lo Monaco A."/>
            <person name="Mauromicale G."/>
            <person name="Faccioli P."/>
            <person name="Cattivelli L."/>
            <person name="Rieseberg L."/>
            <person name="Michelmore R."/>
            <person name="Lanteri S."/>
        </authorList>
    </citation>
    <scope>NUCLEOTIDE SEQUENCE [LARGE SCALE GENOMIC DNA]</scope>
    <source>
        <strain evidence="2">2C</strain>
    </source>
</reference>
<dbReference type="STRING" id="59895.A0A103XBD4"/>
<feature type="region of interest" description="Disordered" evidence="1">
    <location>
        <begin position="262"/>
        <end position="306"/>
    </location>
</feature>
<feature type="compositionally biased region" description="Low complexity" evidence="1">
    <location>
        <begin position="273"/>
        <end position="284"/>
    </location>
</feature>
<evidence type="ECO:0000313" key="2">
    <source>
        <dbReference type="EMBL" id="KVH87568.1"/>
    </source>
</evidence>
<proteinExistence type="predicted"/>
<dbReference type="AlphaFoldDB" id="A0A103XBD4"/>
<sequence length="306" mass="33119">MDKENLFNAPYFTSESDDEDAVITALTRRFSRSASIQQPLYILKEKRVFSASPESTLGWPLSTPSRPPFLKADEDAWNLIYAAAGQVARMKMRMSIATATAGVVAHKNNRGLPGASRAFAHPHCSSWGTSDGDEFFRQRQFCRKRGGNESCGDRSPSFPQSAWPPPQQHRPNQPKPCNVPVMKPVVVGGSGGGCDGGGGGKRECAGTGVFLPRRYCNKPPESRKRLACSPANLPARMIQSSSITPPDEIEARINGGFIPQYGNKWQGVGSSSGGATTTSRAASRNQWRTTQKCSSLKNGPTENGKE</sequence>
<evidence type="ECO:0000313" key="3">
    <source>
        <dbReference type="Proteomes" id="UP000243975"/>
    </source>
</evidence>
<keyword evidence="3" id="KW-1185">Reference proteome</keyword>
<organism evidence="2 3">
    <name type="scientific">Cynara cardunculus var. scolymus</name>
    <name type="common">Globe artichoke</name>
    <name type="synonym">Cynara scolymus</name>
    <dbReference type="NCBI Taxonomy" id="59895"/>
    <lineage>
        <taxon>Eukaryota</taxon>
        <taxon>Viridiplantae</taxon>
        <taxon>Streptophyta</taxon>
        <taxon>Embryophyta</taxon>
        <taxon>Tracheophyta</taxon>
        <taxon>Spermatophyta</taxon>
        <taxon>Magnoliopsida</taxon>
        <taxon>eudicotyledons</taxon>
        <taxon>Gunneridae</taxon>
        <taxon>Pentapetalae</taxon>
        <taxon>asterids</taxon>
        <taxon>campanulids</taxon>
        <taxon>Asterales</taxon>
        <taxon>Asteraceae</taxon>
        <taxon>Carduoideae</taxon>
        <taxon>Cardueae</taxon>
        <taxon>Carduinae</taxon>
        <taxon>Cynara</taxon>
    </lineage>
</organism>
<dbReference type="Gramene" id="KVH87568">
    <property type="protein sequence ID" value="KVH87568"/>
    <property type="gene ID" value="Ccrd_025153"/>
</dbReference>
<accession>A0A103XBD4</accession>
<feature type="compositionally biased region" description="Polar residues" evidence="1">
    <location>
        <begin position="285"/>
        <end position="306"/>
    </location>
</feature>
<dbReference type="PANTHER" id="PTHR33356">
    <property type="entry name" value="TIP41-LIKE PROTEIN"/>
    <property type="match status" value="1"/>
</dbReference>
<dbReference type="PANTHER" id="PTHR33356:SF17">
    <property type="entry name" value="TPX2 CENTRAL DOMAIN-CONTAINING PROTEIN"/>
    <property type="match status" value="1"/>
</dbReference>
<gene>
    <name evidence="2" type="ORF">Ccrd_025153</name>
</gene>